<dbReference type="InterPro" id="IPR036388">
    <property type="entry name" value="WH-like_DNA-bd_sf"/>
</dbReference>
<keyword evidence="3 6" id="KW-0731">Sigma factor</keyword>
<accession>A0A3P7RY13</accession>
<name>A0A3P7RY13_9FIRM</name>
<dbReference type="Gene3D" id="1.10.1740.10">
    <property type="match status" value="1"/>
</dbReference>
<dbReference type="NCBIfam" id="TIGR02937">
    <property type="entry name" value="sigma70-ECF"/>
    <property type="match status" value="1"/>
</dbReference>
<dbReference type="Gene3D" id="1.10.10.10">
    <property type="entry name" value="Winged helix-like DNA-binding domain superfamily/Winged helix DNA-binding domain"/>
    <property type="match status" value="1"/>
</dbReference>
<dbReference type="GO" id="GO:0006950">
    <property type="term" value="P:response to stress"/>
    <property type="evidence" value="ECO:0007669"/>
    <property type="project" value="UniProtKB-ARBA"/>
</dbReference>
<comment type="similarity">
    <text evidence="1 6">Belongs to the sigma-70 factor family. ECF subfamily.</text>
</comment>
<dbReference type="GO" id="GO:0006352">
    <property type="term" value="P:DNA-templated transcription initiation"/>
    <property type="evidence" value="ECO:0007669"/>
    <property type="project" value="InterPro"/>
</dbReference>
<dbReference type="InterPro" id="IPR013325">
    <property type="entry name" value="RNA_pol_sigma_r2"/>
</dbReference>
<evidence type="ECO:0000259" key="8">
    <source>
        <dbReference type="Pfam" id="PF08281"/>
    </source>
</evidence>
<evidence type="ECO:0000256" key="5">
    <source>
        <dbReference type="ARBA" id="ARBA00023163"/>
    </source>
</evidence>
<dbReference type="SUPFAM" id="SSF88946">
    <property type="entry name" value="Sigma2 domain of RNA polymerase sigma factors"/>
    <property type="match status" value="1"/>
</dbReference>
<dbReference type="InterPro" id="IPR000838">
    <property type="entry name" value="RNA_pol_sigma70_ECF_CS"/>
</dbReference>
<proteinExistence type="inferred from homology"/>
<feature type="domain" description="RNA polymerase sigma factor 70 region 4 type 2" evidence="8">
    <location>
        <begin position="135"/>
        <end position="186"/>
    </location>
</feature>
<dbReference type="RefSeq" id="WP_125136922.1">
    <property type="nucleotide sequence ID" value="NZ_LR130778.1"/>
</dbReference>
<sequence length="197" mass="22739">MLLFTFVVDDEVSKPSTYKNLNIDEGLFIRIGESDMVAFDELYQITERTLYTYALSLTKNHEEALDLIQETYVKVLSAAHLYKPMGKPLAWLFTITKNLYLSQLRKDKRIIYMEDQQLSNDHRFSYITDPEDKMVLEVALKQLTSEESQIVLLHAVTGMKHKEIASNLGLGLSTTLSKYHRAIKKLRAYLEEKEGAL</sequence>
<keyword evidence="4 6" id="KW-0238">DNA-binding</keyword>
<gene>
    <name evidence="9" type="ORF">PATL70BA_1757</name>
</gene>
<dbReference type="Proteomes" id="UP000279029">
    <property type="component" value="Chromosome"/>
</dbReference>
<evidence type="ECO:0000256" key="2">
    <source>
        <dbReference type="ARBA" id="ARBA00023015"/>
    </source>
</evidence>
<evidence type="ECO:0000256" key="3">
    <source>
        <dbReference type="ARBA" id="ARBA00023082"/>
    </source>
</evidence>
<dbReference type="KEGG" id="cbar:PATL70BA_1757"/>
<keyword evidence="2 6" id="KW-0805">Transcription regulation</keyword>
<dbReference type="AlphaFoldDB" id="A0A3P7RY13"/>
<dbReference type="InterPro" id="IPR013324">
    <property type="entry name" value="RNA_pol_sigma_r3/r4-like"/>
</dbReference>
<organism evidence="9 10">
    <name type="scientific">Petrocella atlantisensis</name>
    <dbReference type="NCBI Taxonomy" id="2173034"/>
    <lineage>
        <taxon>Bacteria</taxon>
        <taxon>Bacillati</taxon>
        <taxon>Bacillota</taxon>
        <taxon>Clostridia</taxon>
        <taxon>Lachnospirales</taxon>
        <taxon>Vallitaleaceae</taxon>
        <taxon>Petrocella</taxon>
    </lineage>
</organism>
<dbReference type="InterPro" id="IPR007627">
    <property type="entry name" value="RNA_pol_sigma70_r2"/>
</dbReference>
<dbReference type="InterPro" id="IPR013249">
    <property type="entry name" value="RNA_pol_sigma70_r4_t2"/>
</dbReference>
<evidence type="ECO:0000313" key="9">
    <source>
        <dbReference type="EMBL" id="VDN47646.1"/>
    </source>
</evidence>
<dbReference type="GO" id="GO:0016987">
    <property type="term" value="F:sigma factor activity"/>
    <property type="evidence" value="ECO:0007669"/>
    <property type="project" value="UniProtKB-KW"/>
</dbReference>
<dbReference type="InterPro" id="IPR014284">
    <property type="entry name" value="RNA_pol_sigma-70_dom"/>
</dbReference>
<feature type="domain" description="RNA polymerase sigma-70 region 2" evidence="7">
    <location>
        <begin position="42"/>
        <end position="109"/>
    </location>
</feature>
<dbReference type="EMBL" id="LR130778">
    <property type="protein sequence ID" value="VDN47646.1"/>
    <property type="molecule type" value="Genomic_DNA"/>
</dbReference>
<protein>
    <recommendedName>
        <fullName evidence="6">RNA polymerase sigma factor</fullName>
    </recommendedName>
</protein>
<reference evidence="9 10" key="1">
    <citation type="submission" date="2018-09" db="EMBL/GenBank/DDBJ databases">
        <authorList>
            <person name="Postec A."/>
        </authorList>
    </citation>
    <scope>NUCLEOTIDE SEQUENCE [LARGE SCALE GENOMIC DNA]</scope>
    <source>
        <strain evidence="9">70B-A</strain>
    </source>
</reference>
<dbReference type="PANTHER" id="PTHR43133">
    <property type="entry name" value="RNA POLYMERASE ECF-TYPE SIGMA FACTO"/>
    <property type="match status" value="1"/>
</dbReference>
<evidence type="ECO:0000256" key="1">
    <source>
        <dbReference type="ARBA" id="ARBA00010641"/>
    </source>
</evidence>
<dbReference type="SUPFAM" id="SSF88659">
    <property type="entry name" value="Sigma3 and sigma4 domains of RNA polymerase sigma factors"/>
    <property type="match status" value="1"/>
</dbReference>
<dbReference type="Pfam" id="PF04542">
    <property type="entry name" value="Sigma70_r2"/>
    <property type="match status" value="1"/>
</dbReference>
<dbReference type="InterPro" id="IPR039425">
    <property type="entry name" value="RNA_pol_sigma-70-like"/>
</dbReference>
<keyword evidence="10" id="KW-1185">Reference proteome</keyword>
<evidence type="ECO:0000256" key="6">
    <source>
        <dbReference type="RuleBase" id="RU000716"/>
    </source>
</evidence>
<dbReference type="PANTHER" id="PTHR43133:SF8">
    <property type="entry name" value="RNA POLYMERASE SIGMA FACTOR HI_1459-RELATED"/>
    <property type="match status" value="1"/>
</dbReference>
<dbReference type="PROSITE" id="PS01063">
    <property type="entry name" value="SIGMA70_ECF"/>
    <property type="match status" value="1"/>
</dbReference>
<keyword evidence="5 6" id="KW-0804">Transcription</keyword>
<evidence type="ECO:0000313" key="10">
    <source>
        <dbReference type="Proteomes" id="UP000279029"/>
    </source>
</evidence>
<dbReference type="GO" id="GO:0003677">
    <property type="term" value="F:DNA binding"/>
    <property type="evidence" value="ECO:0007669"/>
    <property type="project" value="UniProtKB-KW"/>
</dbReference>
<dbReference type="OrthoDB" id="1918609at2"/>
<dbReference type="Pfam" id="PF08281">
    <property type="entry name" value="Sigma70_r4_2"/>
    <property type="match status" value="1"/>
</dbReference>
<evidence type="ECO:0000256" key="4">
    <source>
        <dbReference type="ARBA" id="ARBA00023125"/>
    </source>
</evidence>
<evidence type="ECO:0000259" key="7">
    <source>
        <dbReference type="Pfam" id="PF04542"/>
    </source>
</evidence>